<dbReference type="EMBL" id="JAWXXV010000001">
    <property type="protein sequence ID" value="MDX5984974.1"/>
    <property type="molecule type" value="Genomic_DNA"/>
</dbReference>
<organism evidence="4 5">
    <name type="scientific">Sphingomonas echinoides</name>
    <dbReference type="NCBI Taxonomy" id="59803"/>
    <lineage>
        <taxon>Bacteria</taxon>
        <taxon>Pseudomonadati</taxon>
        <taxon>Pseudomonadota</taxon>
        <taxon>Alphaproteobacteria</taxon>
        <taxon>Sphingomonadales</taxon>
        <taxon>Sphingomonadaceae</taxon>
        <taxon>Sphingomonas</taxon>
    </lineage>
</organism>
<keyword evidence="5" id="KW-1185">Reference proteome</keyword>
<evidence type="ECO:0000259" key="3">
    <source>
        <dbReference type="Pfam" id="PF12146"/>
    </source>
</evidence>
<evidence type="ECO:0000256" key="2">
    <source>
        <dbReference type="SAM" id="SignalP"/>
    </source>
</evidence>
<feature type="chain" id="PRO_5045372127" evidence="2">
    <location>
        <begin position="21"/>
        <end position="251"/>
    </location>
</feature>
<dbReference type="PROSITE" id="PS51257">
    <property type="entry name" value="PROKAR_LIPOPROTEIN"/>
    <property type="match status" value="1"/>
</dbReference>
<dbReference type="PANTHER" id="PTHR22946">
    <property type="entry name" value="DIENELACTONE HYDROLASE DOMAIN-CONTAINING PROTEIN-RELATED"/>
    <property type="match status" value="1"/>
</dbReference>
<dbReference type="RefSeq" id="WP_245535514.1">
    <property type="nucleotide sequence ID" value="NZ_JAWXXV010000001.1"/>
</dbReference>
<sequence length="251" mass="26844">MMHRLLPIAMLLTACSAPQADTTASAFEAPAQAVTLTAADGKRVFGRLFRAEHPKATILLFHQAGSSKDEYRTIAPRLVAAGYSALAIDQRAGGTLYGPNETSAQYPHPATYLEAVPDLQAAIDWATQQHAPVILWGSSYSAALVFVVGASNRQKITAILSFSPGEYFDDKQLIKRAAAQLSVPAYITAAPSDEETAAAKSIADAMPSRLVTRYIPKQGVHGSSTLIRAKDPKGAEDNWLPVLAFLRKVAP</sequence>
<dbReference type="GO" id="GO:0016787">
    <property type="term" value="F:hydrolase activity"/>
    <property type="evidence" value="ECO:0007669"/>
    <property type="project" value="UniProtKB-KW"/>
</dbReference>
<feature type="domain" description="Serine aminopeptidase S33" evidence="3">
    <location>
        <begin position="53"/>
        <end position="178"/>
    </location>
</feature>
<dbReference type="Proteomes" id="UP001279660">
    <property type="component" value="Unassembled WGS sequence"/>
</dbReference>
<accession>A0ABU4PQ85</accession>
<dbReference type="SUPFAM" id="SSF53474">
    <property type="entry name" value="alpha/beta-Hydrolases"/>
    <property type="match status" value="1"/>
</dbReference>
<feature type="signal peptide" evidence="2">
    <location>
        <begin position="1"/>
        <end position="20"/>
    </location>
</feature>
<dbReference type="Gene3D" id="3.40.50.1820">
    <property type="entry name" value="alpha/beta hydrolase"/>
    <property type="match status" value="1"/>
</dbReference>
<dbReference type="InterPro" id="IPR029058">
    <property type="entry name" value="AB_hydrolase_fold"/>
</dbReference>
<name>A0ABU4PQ85_9SPHN</name>
<dbReference type="Pfam" id="PF12146">
    <property type="entry name" value="Hydrolase_4"/>
    <property type="match status" value="1"/>
</dbReference>
<proteinExistence type="predicted"/>
<gene>
    <name evidence="4" type="ORF">SIL82_11935</name>
</gene>
<evidence type="ECO:0000256" key="1">
    <source>
        <dbReference type="ARBA" id="ARBA00022801"/>
    </source>
</evidence>
<dbReference type="InterPro" id="IPR022742">
    <property type="entry name" value="Hydrolase_4"/>
</dbReference>
<comment type="caution">
    <text evidence="4">The sequence shown here is derived from an EMBL/GenBank/DDBJ whole genome shotgun (WGS) entry which is preliminary data.</text>
</comment>
<keyword evidence="2" id="KW-0732">Signal</keyword>
<dbReference type="InterPro" id="IPR050261">
    <property type="entry name" value="FrsA_esterase"/>
</dbReference>
<reference evidence="4 5" key="1">
    <citation type="submission" date="2023-11" db="EMBL/GenBank/DDBJ databases">
        <title>MicrobeMod: A computational toolkit for identifying prokaryotic methylation and restriction-modification with nanopore sequencing.</title>
        <authorList>
            <person name="Crits-Christoph A."/>
            <person name="Kang S.C."/>
            <person name="Lee H."/>
            <person name="Ostrov N."/>
        </authorList>
    </citation>
    <scope>NUCLEOTIDE SEQUENCE [LARGE SCALE GENOMIC DNA]</scope>
    <source>
        <strain evidence="4 5">ATCC 14820</strain>
    </source>
</reference>
<keyword evidence="1 4" id="KW-0378">Hydrolase</keyword>
<dbReference type="PANTHER" id="PTHR22946:SF9">
    <property type="entry name" value="POLYKETIDE TRANSFERASE AF380"/>
    <property type="match status" value="1"/>
</dbReference>
<evidence type="ECO:0000313" key="5">
    <source>
        <dbReference type="Proteomes" id="UP001279660"/>
    </source>
</evidence>
<protein>
    <submittedName>
        <fullName evidence="4">Alpha/beta hydrolase</fullName>
    </submittedName>
</protein>
<evidence type="ECO:0000313" key="4">
    <source>
        <dbReference type="EMBL" id="MDX5984974.1"/>
    </source>
</evidence>